<feature type="compositionally biased region" description="Acidic residues" evidence="3">
    <location>
        <begin position="49"/>
        <end position="59"/>
    </location>
</feature>
<dbReference type="PANTHER" id="PTHR11566:SF21">
    <property type="entry name" value="DYNAMIN RELATED PROTEIN 1, ISOFORM A"/>
    <property type="match status" value="1"/>
</dbReference>
<dbReference type="GO" id="GO:0016020">
    <property type="term" value="C:membrane"/>
    <property type="evidence" value="ECO:0007669"/>
    <property type="project" value="TreeGrafter"/>
</dbReference>
<comment type="caution">
    <text evidence="6">The sequence shown here is derived from an EMBL/GenBank/DDBJ whole genome shotgun (WGS) entry which is preliminary data.</text>
</comment>
<accession>A0AAV9WGX6</accession>
<proteinExistence type="predicted"/>
<keyword evidence="1" id="KW-0547">Nucleotide-binding</keyword>
<dbReference type="GO" id="GO:0005874">
    <property type="term" value="C:microtubule"/>
    <property type="evidence" value="ECO:0007669"/>
    <property type="project" value="TreeGrafter"/>
</dbReference>
<evidence type="ECO:0000256" key="3">
    <source>
        <dbReference type="SAM" id="MobiDB-lite"/>
    </source>
</evidence>
<dbReference type="PRINTS" id="PR00195">
    <property type="entry name" value="DYNAMIN"/>
</dbReference>
<evidence type="ECO:0000313" key="6">
    <source>
        <dbReference type="EMBL" id="KAK6508782.1"/>
    </source>
</evidence>
<protein>
    <submittedName>
        <fullName evidence="6">Uncharacterized protein</fullName>
    </submittedName>
</protein>
<dbReference type="InterPro" id="IPR045063">
    <property type="entry name" value="Dynamin_N"/>
</dbReference>
<dbReference type="GO" id="GO:0016559">
    <property type="term" value="P:peroxisome fission"/>
    <property type="evidence" value="ECO:0007669"/>
    <property type="project" value="TreeGrafter"/>
</dbReference>
<dbReference type="GO" id="GO:0008017">
    <property type="term" value="F:microtubule binding"/>
    <property type="evidence" value="ECO:0007669"/>
    <property type="project" value="TreeGrafter"/>
</dbReference>
<dbReference type="PROSITE" id="PS51388">
    <property type="entry name" value="GED"/>
    <property type="match status" value="1"/>
</dbReference>
<dbReference type="InterPro" id="IPR020850">
    <property type="entry name" value="GED_dom"/>
</dbReference>
<gene>
    <name evidence="6" type="ORF">TWF481_003552</name>
</gene>
<dbReference type="PANTHER" id="PTHR11566">
    <property type="entry name" value="DYNAMIN"/>
    <property type="match status" value="1"/>
</dbReference>
<dbReference type="SUPFAM" id="SSF52540">
    <property type="entry name" value="P-loop containing nucleoside triphosphate hydrolases"/>
    <property type="match status" value="1"/>
</dbReference>
<dbReference type="GO" id="GO:0005525">
    <property type="term" value="F:GTP binding"/>
    <property type="evidence" value="ECO:0007669"/>
    <property type="project" value="InterPro"/>
</dbReference>
<dbReference type="InterPro" id="IPR027417">
    <property type="entry name" value="P-loop_NTPase"/>
</dbReference>
<sequence length="802" mass="90103">MSTSRKSVADRSFGGSPRRKTSGSLSGSGTKERTPASKNSSSSSVNSEDQGDESNDEEGFHESSSSISTPHPESEEFDPSAPKTPANKPEPKVISLEGAIGTEQHRELLDKIDKLRDLGVNKVLALPQVVQLVVTGDQSSGKSSVLEALTGLPLPRSSGLCTRFATEICLRRSPYRKPVIVSIKPAAGRRSISSEEQTEIDAFRKVIPEEELTTDRFLEILNQASDVMGVPRPGQPPHTSTSNRKAFSDHLLSLELSGPQHAQFSVIDLPGLIRSVTNQKRRDDIELIKRMNIKYINDKRSIILAVLSANVDAANQEVLQLAKDVEDAGTKKTLGILTKPDRVEAGGEAEVIRTAKNQTFRLGLGYFVVRNRGPSEMELSSEDRDSLERSFFAQEAPWKDLPKDRVGIDSLKEFLGKLIYEQIRNDIPQLQSEIEGHIKKIEEKLADIGNPRTSSLEQRLFVTDVEVKAREITDEAFHGRYEKGIFTECESLKLRQHARALNKELSEAFIKYGNNRAFSSNLNARTNEEGDGGEYRLDGRFIPTPQEDHEILQWIEQIEASSRGYELPSLTSAYIHSRLFKEITTNWGPIAEYHFKQLRNTVTKFHDAVMQKTCPDEQVRQRLSGKHARRINEIMESAAIELEGMIQAERTSILLTENPDFTQTVLSFRDGRLISTLESVPEDDRPRNKTPPPPTEIRNQVLRSVRASINTNLPNSRIITIHDDLRAFYRIARRRIVDGIIVQVFERKVLRQILDLYDSKWVIAISDEELNGLAGEPQTTTQERLDLTQDLQTFKEALLTLN</sequence>
<dbReference type="PROSITE" id="PS51718">
    <property type="entry name" value="G_DYNAMIN_2"/>
    <property type="match status" value="1"/>
</dbReference>
<dbReference type="Gene3D" id="1.20.120.1240">
    <property type="entry name" value="Dynamin, middle domain"/>
    <property type="match status" value="1"/>
</dbReference>
<dbReference type="Pfam" id="PF00350">
    <property type="entry name" value="Dynamin_N"/>
    <property type="match status" value="1"/>
</dbReference>
<dbReference type="InterPro" id="IPR000375">
    <property type="entry name" value="Dynamin_stalk"/>
</dbReference>
<feature type="compositionally biased region" description="Low complexity" evidence="3">
    <location>
        <begin position="37"/>
        <end position="47"/>
    </location>
</feature>
<feature type="region of interest" description="Disordered" evidence="3">
    <location>
        <begin position="1"/>
        <end position="91"/>
    </location>
</feature>
<dbReference type="Gene3D" id="3.40.50.300">
    <property type="entry name" value="P-loop containing nucleotide triphosphate hydrolases"/>
    <property type="match status" value="1"/>
</dbReference>
<feature type="domain" description="Dynamin-type G" evidence="5">
    <location>
        <begin position="126"/>
        <end position="428"/>
    </location>
</feature>
<evidence type="ECO:0000256" key="1">
    <source>
        <dbReference type="ARBA" id="ARBA00022741"/>
    </source>
</evidence>
<dbReference type="InterPro" id="IPR001401">
    <property type="entry name" value="Dynamin_GTPase"/>
</dbReference>
<reference evidence="6 7" key="1">
    <citation type="submission" date="2023-08" db="EMBL/GenBank/DDBJ databases">
        <authorList>
            <person name="Palmer J.M."/>
        </authorList>
    </citation>
    <scope>NUCLEOTIDE SEQUENCE [LARGE SCALE GENOMIC DNA]</scope>
    <source>
        <strain evidence="6 7">TWF481</strain>
    </source>
</reference>
<evidence type="ECO:0000313" key="7">
    <source>
        <dbReference type="Proteomes" id="UP001370758"/>
    </source>
</evidence>
<evidence type="ECO:0000259" key="5">
    <source>
        <dbReference type="PROSITE" id="PS51718"/>
    </source>
</evidence>
<feature type="domain" description="GED" evidence="4">
    <location>
        <begin position="718"/>
        <end position="802"/>
    </location>
</feature>
<dbReference type="EMBL" id="JAVHJL010000002">
    <property type="protein sequence ID" value="KAK6508782.1"/>
    <property type="molecule type" value="Genomic_DNA"/>
</dbReference>
<evidence type="ECO:0000256" key="2">
    <source>
        <dbReference type="ARBA" id="ARBA00023134"/>
    </source>
</evidence>
<dbReference type="GO" id="GO:0000266">
    <property type="term" value="P:mitochondrial fission"/>
    <property type="evidence" value="ECO:0007669"/>
    <property type="project" value="TreeGrafter"/>
</dbReference>
<organism evidence="6 7">
    <name type="scientific">Arthrobotrys musiformis</name>
    <dbReference type="NCBI Taxonomy" id="47236"/>
    <lineage>
        <taxon>Eukaryota</taxon>
        <taxon>Fungi</taxon>
        <taxon>Dikarya</taxon>
        <taxon>Ascomycota</taxon>
        <taxon>Pezizomycotina</taxon>
        <taxon>Orbiliomycetes</taxon>
        <taxon>Orbiliales</taxon>
        <taxon>Orbiliaceae</taxon>
        <taxon>Arthrobotrys</taxon>
    </lineage>
</organism>
<dbReference type="SMART" id="SM00053">
    <property type="entry name" value="DYNc"/>
    <property type="match status" value="1"/>
</dbReference>
<dbReference type="InterPro" id="IPR030381">
    <property type="entry name" value="G_DYNAMIN_dom"/>
</dbReference>
<dbReference type="GO" id="GO:0006897">
    <property type="term" value="P:endocytosis"/>
    <property type="evidence" value="ECO:0007669"/>
    <property type="project" value="TreeGrafter"/>
</dbReference>
<feature type="compositionally biased region" description="Low complexity" evidence="3">
    <location>
        <begin position="62"/>
        <end position="71"/>
    </location>
</feature>
<dbReference type="GO" id="GO:0005739">
    <property type="term" value="C:mitochondrion"/>
    <property type="evidence" value="ECO:0007669"/>
    <property type="project" value="TreeGrafter"/>
</dbReference>
<dbReference type="InterPro" id="IPR022812">
    <property type="entry name" value="Dynamin"/>
</dbReference>
<name>A0AAV9WGX6_9PEZI</name>
<dbReference type="GO" id="GO:0048312">
    <property type="term" value="P:intracellular distribution of mitochondria"/>
    <property type="evidence" value="ECO:0007669"/>
    <property type="project" value="TreeGrafter"/>
</dbReference>
<dbReference type="GO" id="GO:0003924">
    <property type="term" value="F:GTPase activity"/>
    <property type="evidence" value="ECO:0007669"/>
    <property type="project" value="InterPro"/>
</dbReference>
<keyword evidence="7" id="KW-1185">Reference proteome</keyword>
<keyword evidence="2" id="KW-0342">GTP-binding</keyword>
<evidence type="ECO:0000259" key="4">
    <source>
        <dbReference type="PROSITE" id="PS51388"/>
    </source>
</evidence>
<dbReference type="Pfam" id="PF01031">
    <property type="entry name" value="Dynamin_M"/>
    <property type="match status" value="1"/>
</dbReference>
<dbReference type="AlphaFoldDB" id="A0AAV9WGX6"/>
<dbReference type="Proteomes" id="UP001370758">
    <property type="component" value="Unassembled WGS sequence"/>
</dbReference>
<dbReference type="CDD" id="cd08771">
    <property type="entry name" value="DLP_1"/>
    <property type="match status" value="1"/>
</dbReference>